<evidence type="ECO:0000313" key="5">
    <source>
        <dbReference type="EMBL" id="GAA3862546.1"/>
    </source>
</evidence>
<evidence type="ECO:0000256" key="1">
    <source>
        <dbReference type="ARBA" id="ARBA00023015"/>
    </source>
</evidence>
<dbReference type="Pfam" id="PF07729">
    <property type="entry name" value="FCD"/>
    <property type="match status" value="1"/>
</dbReference>
<dbReference type="SUPFAM" id="SSF48008">
    <property type="entry name" value="GntR ligand-binding domain-like"/>
    <property type="match status" value="1"/>
</dbReference>
<dbReference type="SMART" id="SM00345">
    <property type="entry name" value="HTH_GNTR"/>
    <property type="match status" value="1"/>
</dbReference>
<keyword evidence="2" id="KW-0238">DNA-binding</keyword>
<comment type="caution">
    <text evidence="5">The sequence shown here is derived from an EMBL/GenBank/DDBJ whole genome shotgun (WGS) entry which is preliminary data.</text>
</comment>
<evidence type="ECO:0000259" key="4">
    <source>
        <dbReference type="PROSITE" id="PS50949"/>
    </source>
</evidence>
<dbReference type="SMART" id="SM00895">
    <property type="entry name" value="FCD"/>
    <property type="match status" value="1"/>
</dbReference>
<protein>
    <submittedName>
        <fullName evidence="5">FCD domain-containing protein</fullName>
    </submittedName>
</protein>
<organism evidence="5 6">
    <name type="scientific">Celeribacter arenosi</name>
    <dbReference type="NCBI Taxonomy" id="792649"/>
    <lineage>
        <taxon>Bacteria</taxon>
        <taxon>Pseudomonadati</taxon>
        <taxon>Pseudomonadota</taxon>
        <taxon>Alphaproteobacteria</taxon>
        <taxon>Rhodobacterales</taxon>
        <taxon>Roseobacteraceae</taxon>
        <taxon>Celeribacter</taxon>
    </lineage>
</organism>
<keyword evidence="1" id="KW-0805">Transcription regulation</keyword>
<dbReference type="InterPro" id="IPR000524">
    <property type="entry name" value="Tscrpt_reg_HTH_GntR"/>
</dbReference>
<feature type="domain" description="HTH gntR-type" evidence="4">
    <location>
        <begin position="14"/>
        <end position="82"/>
    </location>
</feature>
<dbReference type="Gene3D" id="1.10.10.10">
    <property type="entry name" value="Winged helix-like DNA-binding domain superfamily/Winged helix DNA-binding domain"/>
    <property type="match status" value="1"/>
</dbReference>
<keyword evidence="6" id="KW-1185">Reference proteome</keyword>
<gene>
    <name evidence="5" type="ORF">GCM10022404_11400</name>
</gene>
<dbReference type="Pfam" id="PF00392">
    <property type="entry name" value="GntR"/>
    <property type="match status" value="1"/>
</dbReference>
<dbReference type="PRINTS" id="PR00035">
    <property type="entry name" value="HTHGNTR"/>
</dbReference>
<proteinExistence type="predicted"/>
<reference evidence="6" key="1">
    <citation type="journal article" date="2019" name="Int. J. Syst. Evol. Microbiol.">
        <title>The Global Catalogue of Microorganisms (GCM) 10K type strain sequencing project: providing services to taxonomists for standard genome sequencing and annotation.</title>
        <authorList>
            <consortium name="The Broad Institute Genomics Platform"/>
            <consortium name="The Broad Institute Genome Sequencing Center for Infectious Disease"/>
            <person name="Wu L."/>
            <person name="Ma J."/>
        </authorList>
    </citation>
    <scope>NUCLEOTIDE SEQUENCE [LARGE SCALE GENOMIC DNA]</scope>
    <source>
        <strain evidence="6">JCM 17190</strain>
    </source>
</reference>
<name>A0ABP7K310_9RHOB</name>
<accession>A0ABP7K310</accession>
<evidence type="ECO:0000256" key="3">
    <source>
        <dbReference type="ARBA" id="ARBA00023163"/>
    </source>
</evidence>
<dbReference type="PANTHER" id="PTHR43537">
    <property type="entry name" value="TRANSCRIPTIONAL REGULATOR, GNTR FAMILY"/>
    <property type="match status" value="1"/>
</dbReference>
<dbReference type="RefSeq" id="WP_344844790.1">
    <property type="nucleotide sequence ID" value="NZ_BAABDF010000005.1"/>
</dbReference>
<dbReference type="PROSITE" id="PS50949">
    <property type="entry name" value="HTH_GNTR"/>
    <property type="match status" value="1"/>
</dbReference>
<evidence type="ECO:0000313" key="6">
    <source>
        <dbReference type="Proteomes" id="UP001399917"/>
    </source>
</evidence>
<dbReference type="InterPro" id="IPR036390">
    <property type="entry name" value="WH_DNA-bd_sf"/>
</dbReference>
<dbReference type="PANTHER" id="PTHR43537:SF5">
    <property type="entry name" value="UXU OPERON TRANSCRIPTIONAL REGULATOR"/>
    <property type="match status" value="1"/>
</dbReference>
<evidence type="ECO:0000256" key="2">
    <source>
        <dbReference type="ARBA" id="ARBA00023125"/>
    </source>
</evidence>
<dbReference type="InterPro" id="IPR011711">
    <property type="entry name" value="GntR_C"/>
</dbReference>
<sequence length="237" mass="27217">MADEVHTDGEIDTRSAVDIVVGQMRQLISERGLRVGDQLPTERELCETFKSSRNTVREAMRILKAYGVVEVRPKVGATIVDNRMSSAMDMFSFNVMDISRDTFSDIQRFRSLLEVSSVEEIFDNIRPEDIAALREINTEMVNAVGIEDASECDFRFHTRLISVLHNKAILDVYGLMKPVIVRIMRKGKTRHTFATSTYNEHEQVLDALEARDRIAYQYRLKSHLEMGFAQFTQVETF</sequence>
<dbReference type="Gene3D" id="1.20.120.530">
    <property type="entry name" value="GntR ligand-binding domain-like"/>
    <property type="match status" value="1"/>
</dbReference>
<dbReference type="EMBL" id="BAABDF010000005">
    <property type="protein sequence ID" value="GAA3862546.1"/>
    <property type="molecule type" value="Genomic_DNA"/>
</dbReference>
<dbReference type="CDD" id="cd07377">
    <property type="entry name" value="WHTH_GntR"/>
    <property type="match status" value="1"/>
</dbReference>
<dbReference type="InterPro" id="IPR036388">
    <property type="entry name" value="WH-like_DNA-bd_sf"/>
</dbReference>
<dbReference type="SUPFAM" id="SSF46785">
    <property type="entry name" value="Winged helix' DNA-binding domain"/>
    <property type="match status" value="1"/>
</dbReference>
<dbReference type="InterPro" id="IPR008920">
    <property type="entry name" value="TF_FadR/GntR_C"/>
</dbReference>
<keyword evidence="3" id="KW-0804">Transcription</keyword>
<dbReference type="Proteomes" id="UP001399917">
    <property type="component" value="Unassembled WGS sequence"/>
</dbReference>